<dbReference type="RefSeq" id="WP_149189257.1">
    <property type="nucleotide sequence ID" value="NZ_VTOZ01000015.1"/>
</dbReference>
<accession>A0A5D6WLU4</accession>
<feature type="region of interest" description="Disordered" evidence="1">
    <location>
        <begin position="1"/>
        <end position="25"/>
    </location>
</feature>
<comment type="caution">
    <text evidence="2">The sequence shown here is derived from an EMBL/GenBank/DDBJ whole genome shotgun (WGS) entry which is preliminary data.</text>
</comment>
<protein>
    <submittedName>
        <fullName evidence="2">Uncharacterized protein</fullName>
    </submittedName>
</protein>
<gene>
    <name evidence="2" type="ORF">FZ041_08420</name>
</gene>
<dbReference type="Proteomes" id="UP000322783">
    <property type="component" value="Unassembled WGS sequence"/>
</dbReference>
<name>A0A5D6WLU4_9FIRM</name>
<reference evidence="2 3" key="1">
    <citation type="submission" date="2019-08" db="EMBL/GenBank/DDBJ databases">
        <title>Selenomonas sp. mPRGC5 and Selenomonas sp. mPRGC8 isolated from ruminal fluid of dairy goat (Capra hircus).</title>
        <authorList>
            <person name="Poothong S."/>
            <person name="Nuengjamnong C."/>
            <person name="Tanasupawat S."/>
        </authorList>
    </citation>
    <scope>NUCLEOTIDE SEQUENCE [LARGE SCALE GENOMIC DNA]</scope>
    <source>
        <strain evidence="3">mPRGC8</strain>
    </source>
</reference>
<organism evidence="2 3">
    <name type="scientific">Selenomonas caprae</name>
    <dbReference type="NCBI Taxonomy" id="2606905"/>
    <lineage>
        <taxon>Bacteria</taxon>
        <taxon>Bacillati</taxon>
        <taxon>Bacillota</taxon>
        <taxon>Negativicutes</taxon>
        <taxon>Selenomonadales</taxon>
        <taxon>Selenomonadaceae</taxon>
        <taxon>Selenomonas</taxon>
    </lineage>
</organism>
<evidence type="ECO:0000313" key="2">
    <source>
        <dbReference type="EMBL" id="TYZ28462.1"/>
    </source>
</evidence>
<keyword evidence="3" id="KW-1185">Reference proteome</keyword>
<dbReference type="AlphaFoldDB" id="A0A5D6WLU4"/>
<evidence type="ECO:0000256" key="1">
    <source>
        <dbReference type="SAM" id="MobiDB-lite"/>
    </source>
</evidence>
<sequence length="138" mass="14278">MANQLHIYTNNPTAGKTDGTEASSGTGLTPISVTLDASKAESAAVKCAVRCDEGYKIDGGVTVSLKGTSSAKWKLAKDGDFADSKAALDGAIWQDKIALTDVADGNVIFWAKAMSSEDEPPQKDTSVSIEAVGKVVVV</sequence>
<dbReference type="EMBL" id="VTOZ01000015">
    <property type="protein sequence ID" value="TYZ28462.1"/>
    <property type="molecule type" value="Genomic_DNA"/>
</dbReference>
<evidence type="ECO:0000313" key="3">
    <source>
        <dbReference type="Proteomes" id="UP000322783"/>
    </source>
</evidence>
<proteinExistence type="predicted"/>